<dbReference type="InterPro" id="IPR042776">
    <property type="entry name" value="Ribosomal_mL53_fung"/>
</dbReference>
<name>A0A517LBD6_9PEZI</name>
<keyword evidence="3" id="KW-0689">Ribosomal protein</keyword>
<evidence type="ECO:0000256" key="6">
    <source>
        <dbReference type="ARBA" id="ARBA00035180"/>
    </source>
</evidence>
<evidence type="ECO:0000256" key="4">
    <source>
        <dbReference type="ARBA" id="ARBA00023128"/>
    </source>
</evidence>
<gene>
    <name evidence="7" type="ORF">FKW77_008258</name>
</gene>
<reference evidence="7 8" key="1">
    <citation type="submission" date="2019-07" db="EMBL/GenBank/DDBJ databases">
        <title>Finished genome of Venturia effusa.</title>
        <authorList>
            <person name="Young C.A."/>
            <person name="Cox M.P."/>
            <person name="Ganley A.R.D."/>
            <person name="David W.J."/>
        </authorList>
    </citation>
    <scope>NUCLEOTIDE SEQUENCE [LARGE SCALE GENOMIC DNA]</scope>
    <source>
        <strain evidence="8">albino</strain>
    </source>
</reference>
<dbReference type="GO" id="GO:0003735">
    <property type="term" value="F:structural constituent of ribosome"/>
    <property type="evidence" value="ECO:0007669"/>
    <property type="project" value="TreeGrafter"/>
</dbReference>
<dbReference type="Gene3D" id="3.40.30.10">
    <property type="entry name" value="Glutaredoxin"/>
    <property type="match status" value="1"/>
</dbReference>
<comment type="similarity">
    <text evidence="2">Belongs to the mitochondrion-specific ribosomal protein mL53 family.</text>
</comment>
<dbReference type="InterPro" id="IPR019716">
    <property type="entry name" value="Ribosomal_mL53"/>
</dbReference>
<evidence type="ECO:0000256" key="2">
    <source>
        <dbReference type="ARBA" id="ARBA00005557"/>
    </source>
</evidence>
<dbReference type="PANTHER" id="PTHR28236:SF1">
    <property type="entry name" value="LARGE RIBOSOMAL SUBUNIT PROTEIN ML53"/>
    <property type="match status" value="1"/>
</dbReference>
<keyword evidence="4" id="KW-0496">Mitochondrion</keyword>
<evidence type="ECO:0000256" key="1">
    <source>
        <dbReference type="ARBA" id="ARBA00004173"/>
    </source>
</evidence>
<sequence length="97" mass="11061">MIPRFLTDVTIKFNPFSPRSKAARIFLSMLPPNARQTMKISVAQLPRASDEKATLAVKFKDGKEMSFDPETVKIKKVIEEVDRHSRLLARQEELTSS</sequence>
<dbReference type="STRING" id="50376.A0A517LBD6"/>
<dbReference type="OrthoDB" id="4136894at2759"/>
<evidence type="ECO:0000313" key="8">
    <source>
        <dbReference type="Proteomes" id="UP000316270"/>
    </source>
</evidence>
<dbReference type="PANTHER" id="PTHR28236">
    <property type="entry name" value="54S RIBOSOMAL PROTEIN L44, MITOCHONDRIAL"/>
    <property type="match status" value="1"/>
</dbReference>
<comment type="subcellular location">
    <subcellularLocation>
        <location evidence="1">Mitochondrion</location>
    </subcellularLocation>
</comment>
<organism evidence="7 8">
    <name type="scientific">Venturia effusa</name>
    <dbReference type="NCBI Taxonomy" id="50376"/>
    <lineage>
        <taxon>Eukaryota</taxon>
        <taxon>Fungi</taxon>
        <taxon>Dikarya</taxon>
        <taxon>Ascomycota</taxon>
        <taxon>Pezizomycotina</taxon>
        <taxon>Dothideomycetes</taxon>
        <taxon>Pleosporomycetidae</taxon>
        <taxon>Venturiales</taxon>
        <taxon>Venturiaceae</taxon>
        <taxon>Venturia</taxon>
    </lineage>
</organism>
<keyword evidence="5" id="KW-0687">Ribonucleoprotein</keyword>
<accession>A0A517LBD6</accession>
<dbReference type="Proteomes" id="UP000316270">
    <property type="component" value="Chromosome 8"/>
</dbReference>
<protein>
    <recommendedName>
        <fullName evidence="6">Large ribosomal subunit protein mL53</fullName>
    </recommendedName>
</protein>
<evidence type="ECO:0000256" key="5">
    <source>
        <dbReference type="ARBA" id="ARBA00023274"/>
    </source>
</evidence>
<dbReference type="GO" id="GO:0005762">
    <property type="term" value="C:mitochondrial large ribosomal subunit"/>
    <property type="evidence" value="ECO:0007669"/>
    <property type="project" value="TreeGrafter"/>
</dbReference>
<evidence type="ECO:0000256" key="3">
    <source>
        <dbReference type="ARBA" id="ARBA00022980"/>
    </source>
</evidence>
<dbReference type="EMBL" id="CP042192">
    <property type="protein sequence ID" value="QDS72937.1"/>
    <property type="molecule type" value="Genomic_DNA"/>
</dbReference>
<dbReference type="FunFam" id="3.40.30.10:FF:000260">
    <property type="entry name" value="Mitochondrial ribosomal protein L44"/>
    <property type="match status" value="1"/>
</dbReference>
<keyword evidence="8" id="KW-1185">Reference proteome</keyword>
<dbReference type="AlphaFoldDB" id="A0A517LBD6"/>
<evidence type="ECO:0000313" key="7">
    <source>
        <dbReference type="EMBL" id="QDS72937.1"/>
    </source>
</evidence>
<proteinExistence type="inferred from homology"/>
<dbReference type="Pfam" id="PF10780">
    <property type="entry name" value="MRP_L53"/>
    <property type="match status" value="1"/>
</dbReference>